<evidence type="ECO:0000256" key="10">
    <source>
        <dbReference type="ARBA" id="ARBA00049359"/>
    </source>
</evidence>
<feature type="domain" description="Fe2OG dioxygenase" evidence="12">
    <location>
        <begin position="183"/>
        <end position="290"/>
    </location>
</feature>
<dbReference type="InterPro" id="IPR026992">
    <property type="entry name" value="DIOX_N"/>
</dbReference>
<evidence type="ECO:0000256" key="6">
    <source>
        <dbReference type="ARBA" id="ARBA00022666"/>
    </source>
</evidence>
<dbReference type="Gene3D" id="2.60.120.330">
    <property type="entry name" value="B-lactam Antibiotic, Isopenicillin N Synthase, Chain"/>
    <property type="match status" value="1"/>
</dbReference>
<keyword evidence="11" id="KW-0560">Oxidoreductase</keyword>
<organism evidence="13 14">
    <name type="scientific">Paraglaciecola chathamensis</name>
    <dbReference type="NCBI Taxonomy" id="368405"/>
    <lineage>
        <taxon>Bacteria</taxon>
        <taxon>Pseudomonadati</taxon>
        <taxon>Pseudomonadota</taxon>
        <taxon>Gammaproteobacteria</taxon>
        <taxon>Alteromonadales</taxon>
        <taxon>Alteromonadaceae</taxon>
        <taxon>Paraglaciecola</taxon>
    </lineage>
</organism>
<dbReference type="PRINTS" id="PR00682">
    <property type="entry name" value="IPNSYNTHASE"/>
</dbReference>
<dbReference type="EC" id="1.13.12.19" evidence="4"/>
<dbReference type="Pfam" id="PF03171">
    <property type="entry name" value="2OG-FeII_Oxy"/>
    <property type="match status" value="1"/>
</dbReference>
<keyword evidence="11" id="KW-0408">Iron</keyword>
<gene>
    <name evidence="13" type="ORF">GCM10011274_06490</name>
</gene>
<dbReference type="InterPro" id="IPR050231">
    <property type="entry name" value="Iron_ascorbate_oxido_reductase"/>
</dbReference>
<reference evidence="13" key="2">
    <citation type="submission" date="2020-09" db="EMBL/GenBank/DDBJ databases">
        <authorList>
            <person name="Sun Q."/>
            <person name="Kim S."/>
        </authorList>
    </citation>
    <scope>NUCLEOTIDE SEQUENCE</scope>
    <source>
        <strain evidence="13">KCTC 32337</strain>
    </source>
</reference>
<comment type="catalytic activity">
    <reaction evidence="9">
        <text>2-oxoglutarate + O2 + 2 H(+) = ethene + 3 CO2 + H2O</text>
        <dbReference type="Rhea" id="RHEA:31523"/>
        <dbReference type="ChEBI" id="CHEBI:15377"/>
        <dbReference type="ChEBI" id="CHEBI:15378"/>
        <dbReference type="ChEBI" id="CHEBI:15379"/>
        <dbReference type="ChEBI" id="CHEBI:16526"/>
        <dbReference type="ChEBI" id="CHEBI:16810"/>
        <dbReference type="ChEBI" id="CHEBI:18153"/>
        <dbReference type="EC" id="1.13.12.19"/>
    </reaction>
</comment>
<dbReference type="InterPro" id="IPR044861">
    <property type="entry name" value="IPNS-like_FE2OG_OXY"/>
</dbReference>
<evidence type="ECO:0000256" key="1">
    <source>
        <dbReference type="ARBA" id="ARBA00001954"/>
    </source>
</evidence>
<evidence type="ECO:0000256" key="7">
    <source>
        <dbReference type="ARBA" id="ARBA00031011"/>
    </source>
</evidence>
<dbReference type="InterPro" id="IPR027443">
    <property type="entry name" value="IPNS-like_sf"/>
</dbReference>
<dbReference type="SUPFAM" id="SSF51197">
    <property type="entry name" value="Clavaminate synthase-like"/>
    <property type="match status" value="1"/>
</dbReference>
<dbReference type="RefSeq" id="WP_191865285.1">
    <property type="nucleotide sequence ID" value="NZ_BMZC01000002.1"/>
</dbReference>
<evidence type="ECO:0000256" key="11">
    <source>
        <dbReference type="RuleBase" id="RU003682"/>
    </source>
</evidence>
<proteinExistence type="inferred from homology"/>
<dbReference type="Pfam" id="PF14226">
    <property type="entry name" value="DIOX_N"/>
    <property type="match status" value="1"/>
</dbReference>
<accession>A0A8H9I9P8</accession>
<dbReference type="EMBL" id="BMZC01000002">
    <property type="protein sequence ID" value="GGZ51300.1"/>
    <property type="molecule type" value="Genomic_DNA"/>
</dbReference>
<dbReference type="AlphaFoldDB" id="A0A8H9I9P8"/>
<dbReference type="EC" id="1.14.20.7" evidence="3"/>
<dbReference type="GO" id="GO:0046872">
    <property type="term" value="F:metal ion binding"/>
    <property type="evidence" value="ECO:0007669"/>
    <property type="project" value="UniProtKB-KW"/>
</dbReference>
<dbReference type="Proteomes" id="UP000622604">
    <property type="component" value="Unassembled WGS sequence"/>
</dbReference>
<evidence type="ECO:0000256" key="2">
    <source>
        <dbReference type="ARBA" id="ARBA00004767"/>
    </source>
</evidence>
<reference evidence="13" key="1">
    <citation type="journal article" date="2014" name="Int. J. Syst. Evol. Microbiol.">
        <title>Complete genome sequence of Corynebacterium casei LMG S-19264T (=DSM 44701T), isolated from a smear-ripened cheese.</title>
        <authorList>
            <consortium name="US DOE Joint Genome Institute (JGI-PGF)"/>
            <person name="Walter F."/>
            <person name="Albersmeier A."/>
            <person name="Kalinowski J."/>
            <person name="Ruckert C."/>
        </authorList>
    </citation>
    <scope>NUCLEOTIDE SEQUENCE</scope>
    <source>
        <strain evidence="13">KCTC 32337</strain>
    </source>
</reference>
<dbReference type="InterPro" id="IPR005123">
    <property type="entry name" value="Oxoglu/Fe-dep_dioxygenase_dom"/>
</dbReference>
<comment type="cofactor">
    <cofactor evidence="1">
        <name>Fe(2+)</name>
        <dbReference type="ChEBI" id="CHEBI:29033"/>
    </cofactor>
</comment>
<evidence type="ECO:0000256" key="3">
    <source>
        <dbReference type="ARBA" id="ARBA00012293"/>
    </source>
</evidence>
<dbReference type="GO" id="GO:0102276">
    <property type="term" value="F:2-oxoglutarate oxygenase/decarboxylase (ethylene-forming) activity"/>
    <property type="evidence" value="ECO:0007669"/>
    <property type="project" value="UniProtKB-EC"/>
</dbReference>
<evidence type="ECO:0000259" key="12">
    <source>
        <dbReference type="PROSITE" id="PS51471"/>
    </source>
</evidence>
<comment type="pathway">
    <text evidence="2">Alkene biosynthesis; ethylene biosynthesis via 2-oxoglutarate.</text>
</comment>
<comment type="caution">
    <text evidence="13">The sequence shown here is derived from an EMBL/GenBank/DDBJ whole genome shotgun (WGS) entry which is preliminary data.</text>
</comment>
<evidence type="ECO:0000313" key="14">
    <source>
        <dbReference type="Proteomes" id="UP000622604"/>
    </source>
</evidence>
<sequence>MDYLDVPVIDFSNAYSEKINERFKLAEEIGNVVTNIGFLVLSNHGVNLDVVKKAQQQVSAFFSLPTDKKKEFSPKSKSYYRGYFGMETGNLGATLGDKEALPDLREYFTLNRELGPACDEYYKTGLAQEIFIPNIWPDNTLPEFKKALLEYYREMEALAERIMRMFALSLGVDEFWFSSKIDKHMTNLVAANYPEQKNSYSPSQIRAGSHTDYGSLTILKAENKPGLQVKNKLGEWKDVPIVDNSFIVNLGDLMSYWTGGKWVSNIHRVINPKTKDSNSDRQSIVFFHQPNFDAVIETIPGLEKSSKYPTTTAYEHLMSKINKMNKTSKFNEIGEYYDYLRTTKSTK</sequence>
<dbReference type="GO" id="GO:0009693">
    <property type="term" value="P:ethylene biosynthetic process"/>
    <property type="evidence" value="ECO:0007669"/>
    <property type="project" value="UniProtKB-KW"/>
</dbReference>
<keyword evidence="6" id="KW-0266">Ethylene biosynthesis</keyword>
<evidence type="ECO:0000256" key="5">
    <source>
        <dbReference type="ARBA" id="ARBA00019045"/>
    </source>
</evidence>
<evidence type="ECO:0000256" key="4">
    <source>
        <dbReference type="ARBA" id="ARBA00012531"/>
    </source>
</evidence>
<evidence type="ECO:0000256" key="8">
    <source>
        <dbReference type="ARBA" id="ARBA00031282"/>
    </source>
</evidence>
<name>A0A8H9I9P8_9ALTE</name>
<keyword evidence="11" id="KW-0479">Metal-binding</keyword>
<evidence type="ECO:0000256" key="9">
    <source>
        <dbReference type="ARBA" id="ARBA00047725"/>
    </source>
</evidence>
<dbReference type="PROSITE" id="PS51471">
    <property type="entry name" value="FE2OG_OXY"/>
    <property type="match status" value="1"/>
</dbReference>
<comment type="catalytic activity">
    <reaction evidence="10">
        <text>L-arginine + 2-oxoglutarate + O2 = guanidine + L-glutamate 5-semialdehyde + succinate + CO2</text>
        <dbReference type="Rhea" id="RHEA:31535"/>
        <dbReference type="ChEBI" id="CHEBI:15379"/>
        <dbReference type="ChEBI" id="CHEBI:16526"/>
        <dbReference type="ChEBI" id="CHEBI:16810"/>
        <dbReference type="ChEBI" id="CHEBI:30031"/>
        <dbReference type="ChEBI" id="CHEBI:30087"/>
        <dbReference type="ChEBI" id="CHEBI:32682"/>
        <dbReference type="ChEBI" id="CHEBI:58066"/>
        <dbReference type="EC" id="1.14.20.7"/>
    </reaction>
</comment>
<protein>
    <recommendedName>
        <fullName evidence="5">2-oxoglutarate-dependent ethylene/succinate-forming enzyme</fullName>
        <ecNumber evidence="4">1.13.12.19</ecNumber>
        <ecNumber evidence="3">1.14.20.7</ecNumber>
    </recommendedName>
    <alternativeName>
        <fullName evidence="7">2-oxoglutarate dioxygenase (ethylene-forming)</fullName>
    </alternativeName>
    <alternativeName>
        <fullName evidence="8">2-oxoglutarate/L-arginine monooxygenase/decarboxylase (succinate-forming)</fullName>
    </alternativeName>
</protein>
<dbReference type="PANTHER" id="PTHR47990">
    <property type="entry name" value="2-OXOGLUTARATE (2OG) AND FE(II)-DEPENDENT OXYGENASE SUPERFAMILY PROTEIN-RELATED"/>
    <property type="match status" value="1"/>
</dbReference>
<comment type="similarity">
    <text evidence="11">Belongs to the iron/ascorbate-dependent oxidoreductase family.</text>
</comment>
<evidence type="ECO:0000313" key="13">
    <source>
        <dbReference type="EMBL" id="GGZ51300.1"/>
    </source>
</evidence>